<protein>
    <recommendedName>
        <fullName evidence="4">FAST kinase leucine-rich domain-containing protein</fullName>
    </recommendedName>
</protein>
<keyword evidence="3" id="KW-1185">Reference proteome</keyword>
<dbReference type="OrthoDB" id="547754at2759"/>
<evidence type="ECO:0000313" key="2">
    <source>
        <dbReference type="EMBL" id="KXZ53678.1"/>
    </source>
</evidence>
<dbReference type="AlphaFoldDB" id="A0A150GVG3"/>
<sequence>MAYAKPSWSDAAAAKGKSFGGRRASSNDSSWGGGGSVTGGENAAALQYGKRVVPIMRKAELDLLPDGNPNTPWRRLAYQLRMAPDLAELLHLVRDNIHKGSRVWRPHLTALALTRTGALLYPRAVASGAADTAGGGTACSVSPPAAALKVEAHTLYQILSESVNKLSVRQVQGFNAARLLVAMAWTHSGGGLCLELAETLVRELCRQDGGKLAQVAMLDPPLYGRMLRALAQLVPHDDRLWVELQRLTLAALLQAKAQAGSGTEGAAGGGQGQRRLWGAAADDQGRPLPDCSIADLGNIAFSFAAAGRALPPVFDALREAVLSRELPADPDVLASLLWAWARAQLPPGELAQRAVAAFQPLLRTAQPRPLGRLVWALAALGLRNKAFLTAAGEAIVTRKMVFGSPQELVNVVWAFSRLGIKVDVGPTEQQRAAAAAAAAAAEASAQAARSAVREPGLAAGASHSMQWQAPGRAGRGGGGAVEAAAASSYRRAWGDGQVAAEEGKDASSQERAVGAGAAGPSGRWEGDREQVLQRRRPSRLFSGSTDGETSAESDDAAEDGTQQRPQVHRPTDNAAEPGQAPEAGAPAGAGSPLRDALRMRPLPLAAVAAAEAAHGAARAATPPLNPSSPLALYRYLAHSFLTGRVSNPKTKWNMSDPQMSVLAASFARAGYGNRPLFQTIGRMAMRRIATLAPSDLALLLWAHGHVRVKQDALVHAACDVVERRWREFSPRQLADVLWAVQVLMPRAVYTQLAEALRRGRLQAERNGTLAMPDERPWAVQAAATAAALPLGQRQRQHHQQARASARSAGIAFSGAGSAVVAAAPYGHAWPAGAGGGGVSDDGGAGSLGAPLGTVPALVLPLHVPEHLLDDDEYVLWRQEQEDAEAAAAAIASEWEAGAEGEDVEEGEAAEGEGEEGARRGGREDELARPSRPQTPVRGGGRYWSSGTPPPGSDAAAKALVGAPAG</sequence>
<feature type="region of interest" description="Disordered" evidence="1">
    <location>
        <begin position="496"/>
        <end position="594"/>
    </location>
</feature>
<feature type="compositionally biased region" description="Acidic residues" evidence="1">
    <location>
        <begin position="896"/>
        <end position="914"/>
    </location>
</feature>
<evidence type="ECO:0000313" key="3">
    <source>
        <dbReference type="Proteomes" id="UP000075714"/>
    </source>
</evidence>
<gene>
    <name evidence="2" type="ORF">GPECTOR_6g595</name>
</gene>
<feature type="compositionally biased region" description="Low complexity" evidence="1">
    <location>
        <begin position="574"/>
        <end position="594"/>
    </location>
</feature>
<evidence type="ECO:0008006" key="4">
    <source>
        <dbReference type="Google" id="ProtNLM"/>
    </source>
</evidence>
<feature type="region of interest" description="Disordered" evidence="1">
    <location>
        <begin position="896"/>
        <end position="965"/>
    </location>
</feature>
<feature type="region of interest" description="Disordered" evidence="1">
    <location>
        <begin position="1"/>
        <end position="36"/>
    </location>
</feature>
<organism evidence="2 3">
    <name type="scientific">Gonium pectorale</name>
    <name type="common">Green alga</name>
    <dbReference type="NCBI Taxonomy" id="33097"/>
    <lineage>
        <taxon>Eukaryota</taxon>
        <taxon>Viridiplantae</taxon>
        <taxon>Chlorophyta</taxon>
        <taxon>core chlorophytes</taxon>
        <taxon>Chlorophyceae</taxon>
        <taxon>CS clade</taxon>
        <taxon>Chlamydomonadales</taxon>
        <taxon>Volvocaceae</taxon>
        <taxon>Gonium</taxon>
    </lineage>
</organism>
<comment type="caution">
    <text evidence="2">The sequence shown here is derived from an EMBL/GenBank/DDBJ whole genome shotgun (WGS) entry which is preliminary data.</text>
</comment>
<proteinExistence type="predicted"/>
<accession>A0A150GVG3</accession>
<name>A0A150GVG3_GONPE</name>
<feature type="compositionally biased region" description="Basic and acidic residues" evidence="1">
    <location>
        <begin position="915"/>
        <end position="928"/>
    </location>
</feature>
<evidence type="ECO:0000256" key="1">
    <source>
        <dbReference type="SAM" id="MobiDB-lite"/>
    </source>
</evidence>
<dbReference type="Proteomes" id="UP000075714">
    <property type="component" value="Unassembled WGS sequence"/>
</dbReference>
<dbReference type="EMBL" id="LSYV01000007">
    <property type="protein sequence ID" value="KXZ53678.1"/>
    <property type="molecule type" value="Genomic_DNA"/>
</dbReference>
<feature type="compositionally biased region" description="Low complexity" evidence="1">
    <location>
        <begin position="954"/>
        <end position="965"/>
    </location>
</feature>
<feature type="compositionally biased region" description="Acidic residues" evidence="1">
    <location>
        <begin position="549"/>
        <end position="558"/>
    </location>
</feature>
<reference evidence="3" key="1">
    <citation type="journal article" date="2016" name="Nat. Commun.">
        <title>The Gonium pectorale genome demonstrates co-option of cell cycle regulation during the evolution of multicellularity.</title>
        <authorList>
            <person name="Hanschen E.R."/>
            <person name="Marriage T.N."/>
            <person name="Ferris P.J."/>
            <person name="Hamaji T."/>
            <person name="Toyoda A."/>
            <person name="Fujiyama A."/>
            <person name="Neme R."/>
            <person name="Noguchi H."/>
            <person name="Minakuchi Y."/>
            <person name="Suzuki M."/>
            <person name="Kawai-Toyooka H."/>
            <person name="Smith D.R."/>
            <person name="Sparks H."/>
            <person name="Anderson J."/>
            <person name="Bakaric R."/>
            <person name="Luria V."/>
            <person name="Karger A."/>
            <person name="Kirschner M.W."/>
            <person name="Durand P.M."/>
            <person name="Michod R.E."/>
            <person name="Nozaki H."/>
            <person name="Olson B.J."/>
        </authorList>
    </citation>
    <scope>NUCLEOTIDE SEQUENCE [LARGE SCALE GENOMIC DNA]</scope>
    <source>
        <strain evidence="3">NIES-2863</strain>
    </source>
</reference>